<dbReference type="Proteomes" id="UP000028870">
    <property type="component" value="Unassembled WGS sequence"/>
</dbReference>
<dbReference type="eggNOG" id="ENOG5033QMI">
    <property type="taxonomic scope" value="Bacteria"/>
</dbReference>
<name>W9BLW4_MYCCO</name>
<reference evidence="1" key="2">
    <citation type="submission" date="2014-03" db="EMBL/GenBank/DDBJ databases">
        <authorList>
            <person name="Urmite Genomes"/>
        </authorList>
    </citation>
    <scope>NUCLEOTIDE SEQUENCE</scope>
    <source>
        <strain evidence="1">DSM 44829</strain>
    </source>
</reference>
<dbReference type="STRING" id="258533.BN977_05187"/>
<sequence length="1025" mass="108561">MMRQAFTPEALFRVSTLGMRVDTDPYVAPGAQLRAWVNPAVGFPLRGITFLPLRAQAIDPGNGSLVRPLLVHWWVYDDDGVPQSLGTDLDVPVKPDRPLYGDIVELQEAVGTKDPWISWIRVEVDEDSPVRLSVVGRTGGAHERILVSRSQKPFALAASRIRRIRLTGEGRVRSVIGLDAGLATREHIDYDNRIRIGLPLEQVSEWADPVDGSGGGMDRVTRGAPWHTGPQEVPTDTDGDEAARVQKLLDGVGETSVQLLLERAYADPGSYPGRHVTPLEIRDVEQKATTELGSVETLITAAADPGIARWLGLSTPVDADISDDSVPVGWIAVGTWAADPAARVAAGTTVADLVTTMNAAGPDKPTLAPWVALAGERPVDQQLLNSCGVVKLTLVTPAVIGALPDLPDAPSPALDGPPTWGGTDIYRQDIALLGTPPAGPVAFTRTVDGAVASQHAFIDVDGTPRALTLLAGRRELNTGCQGALVDSTVPAAKGPVAWYVAESDEFGRWGPPGTLDAVPPPRPLLPPPAPQAYFLADHTLRDAPPGLRVPGTITVAVDVPAPDTLGPGTPPITRVSIDGQAYDAPFPEDRLQVSFPAAPTQLGQVRDQSVTVVFNPDTEQRSTAAKVHVVDPRRPTPLSTAPRLLWSSRRDPVGAAQIDLSWPTEPGHAAYNVYLADERVVTAQLHVFPASPNRATRAAALYDHQHQHMARESFTLLTPAPLPAGGTVRFAHTLPGSLQTLQFLRIVPLTGAQVEANFDACGLTPAAVPGGDQPPAPLVRVDAGGGSVRVQVEAHGINAHVIERLGSQSPPEYRVRCTAAATSYLYGSTVDEGHLVEVAGTPDTYTAVVPDEKLASLPPFVPLGVTAQVRYPAEVSTEPGAAPLPSPIVTTAGLIDAQPADWSAPSAPVIAMTTAPTPDLDVEVRRDGAGVALTVRNLPPQHTLQVKPWRLYLWRVMGDGELRSLAPGDADIVVDPVAAPPGDGWEFTSATVRVRDGLADVAGYATMLLNPLDQAGPLTRHPVQG</sequence>
<dbReference type="RefSeq" id="WP_170203546.1">
    <property type="nucleotide sequence ID" value="NZ_POTP01000001.1"/>
</dbReference>
<protein>
    <submittedName>
        <fullName evidence="1">Uncharacterized protein</fullName>
    </submittedName>
</protein>
<gene>
    <name evidence="1" type="ORF">BN977_05187</name>
</gene>
<proteinExistence type="predicted"/>
<dbReference type="AlphaFoldDB" id="W9BLW4"/>
<reference evidence="1" key="1">
    <citation type="submission" date="2014-03" db="EMBL/GenBank/DDBJ databases">
        <title>Draft Genome Sequence of Mycobacterium cosmeticum DSM 44829.</title>
        <authorList>
            <person name="Croce O."/>
            <person name="Robert C."/>
            <person name="Raoult D."/>
            <person name="Drancourt M."/>
        </authorList>
    </citation>
    <scope>NUCLEOTIDE SEQUENCE [LARGE SCALE GENOMIC DNA]</scope>
    <source>
        <strain evidence="1">DSM 44829</strain>
    </source>
</reference>
<dbReference type="EMBL" id="CCBB010000003">
    <property type="protein sequence ID" value="CDO10355.1"/>
    <property type="molecule type" value="Genomic_DNA"/>
</dbReference>
<keyword evidence="2" id="KW-1185">Reference proteome</keyword>
<accession>W9BLW4</accession>
<evidence type="ECO:0000313" key="1">
    <source>
        <dbReference type="EMBL" id="CDO10355.1"/>
    </source>
</evidence>
<organism evidence="1 2">
    <name type="scientific">Mycolicibacterium cosmeticum</name>
    <dbReference type="NCBI Taxonomy" id="258533"/>
    <lineage>
        <taxon>Bacteria</taxon>
        <taxon>Bacillati</taxon>
        <taxon>Actinomycetota</taxon>
        <taxon>Actinomycetes</taxon>
        <taxon>Mycobacteriales</taxon>
        <taxon>Mycobacteriaceae</taxon>
        <taxon>Mycolicibacterium</taxon>
    </lineage>
</organism>
<comment type="caution">
    <text evidence="1">The sequence shown here is derived from an EMBL/GenBank/DDBJ whole genome shotgun (WGS) entry which is preliminary data.</text>
</comment>
<evidence type="ECO:0000313" key="2">
    <source>
        <dbReference type="Proteomes" id="UP000028870"/>
    </source>
</evidence>